<evidence type="ECO:0000313" key="2">
    <source>
        <dbReference type="EMBL" id="SEB30754.1"/>
    </source>
</evidence>
<protein>
    <submittedName>
        <fullName evidence="2">Uncharacterized protein</fullName>
    </submittedName>
</protein>
<dbReference type="AlphaFoldDB" id="A0A1H4I9H8"/>
<proteinExistence type="predicted"/>
<gene>
    <name evidence="2" type="ORF">SAMN04490356_0284</name>
</gene>
<evidence type="ECO:0000313" key="3">
    <source>
        <dbReference type="Proteomes" id="UP000198609"/>
    </source>
</evidence>
<name>A0A1H4I9H8_STRMJ</name>
<sequence length="96" mass="10176">MQLPEAGSGARLETRSLKRVPGRKRTAHGARLHRLTGCEVKAGAWSGSLFGARVPKPVTEMVSPEATARTMASSTASTATVAAWWPPVFSATALMR</sequence>
<evidence type="ECO:0000256" key="1">
    <source>
        <dbReference type="SAM" id="MobiDB-lite"/>
    </source>
</evidence>
<keyword evidence="3" id="KW-1185">Reference proteome</keyword>
<reference evidence="3" key="1">
    <citation type="submission" date="2016-10" db="EMBL/GenBank/DDBJ databases">
        <authorList>
            <person name="Varghese N."/>
            <person name="Submissions S."/>
        </authorList>
    </citation>
    <scope>NUCLEOTIDE SEQUENCE [LARGE SCALE GENOMIC DNA]</scope>
    <source>
        <strain evidence="3">DSM 40318</strain>
    </source>
</reference>
<dbReference type="EMBL" id="FNST01000001">
    <property type="protein sequence ID" value="SEB30754.1"/>
    <property type="molecule type" value="Genomic_DNA"/>
</dbReference>
<accession>A0A1H4I9H8</accession>
<organism evidence="2 3">
    <name type="scientific">Streptomyces melanosporofaciens</name>
    <dbReference type="NCBI Taxonomy" id="67327"/>
    <lineage>
        <taxon>Bacteria</taxon>
        <taxon>Bacillati</taxon>
        <taxon>Actinomycetota</taxon>
        <taxon>Actinomycetes</taxon>
        <taxon>Kitasatosporales</taxon>
        <taxon>Streptomycetaceae</taxon>
        <taxon>Streptomyces</taxon>
        <taxon>Streptomyces violaceusniger group</taxon>
    </lineage>
</organism>
<dbReference type="Proteomes" id="UP000198609">
    <property type="component" value="Unassembled WGS sequence"/>
</dbReference>
<feature type="region of interest" description="Disordered" evidence="1">
    <location>
        <begin position="1"/>
        <end position="29"/>
    </location>
</feature>
<feature type="compositionally biased region" description="Basic residues" evidence="1">
    <location>
        <begin position="17"/>
        <end position="29"/>
    </location>
</feature>